<keyword evidence="1" id="KW-0812">Transmembrane</keyword>
<dbReference type="STRING" id="436010.A0A166BH74"/>
<dbReference type="AlphaFoldDB" id="A0A166BH74"/>
<dbReference type="Proteomes" id="UP000076532">
    <property type="component" value="Unassembled WGS sequence"/>
</dbReference>
<reference evidence="3 4" key="1">
    <citation type="journal article" date="2016" name="Mol. Biol. Evol.">
        <title>Comparative Genomics of Early-Diverging Mushroom-Forming Fungi Provides Insights into the Origins of Lignocellulose Decay Capabilities.</title>
        <authorList>
            <person name="Nagy L.G."/>
            <person name="Riley R."/>
            <person name="Tritt A."/>
            <person name="Adam C."/>
            <person name="Daum C."/>
            <person name="Floudas D."/>
            <person name="Sun H."/>
            <person name="Yadav J.S."/>
            <person name="Pangilinan J."/>
            <person name="Larsson K.H."/>
            <person name="Matsuura K."/>
            <person name="Barry K."/>
            <person name="Labutti K."/>
            <person name="Kuo R."/>
            <person name="Ohm R.A."/>
            <person name="Bhattacharya S.S."/>
            <person name="Shirouzu T."/>
            <person name="Yoshinaga Y."/>
            <person name="Martin F.M."/>
            <person name="Grigoriev I.V."/>
            <person name="Hibbett D.S."/>
        </authorList>
    </citation>
    <scope>NUCLEOTIDE SEQUENCE [LARGE SCALE GENOMIC DNA]</scope>
    <source>
        <strain evidence="3 4">CBS 109695</strain>
    </source>
</reference>
<evidence type="ECO:0000256" key="1">
    <source>
        <dbReference type="SAM" id="Phobius"/>
    </source>
</evidence>
<dbReference type="InterPro" id="IPR013713">
    <property type="entry name" value="XPO2_central"/>
</dbReference>
<feature type="transmembrane region" description="Helical" evidence="1">
    <location>
        <begin position="257"/>
        <end position="279"/>
    </location>
</feature>
<dbReference type="Pfam" id="PF08506">
    <property type="entry name" value="Cse1"/>
    <property type="match status" value="1"/>
</dbReference>
<dbReference type="InterPro" id="IPR011989">
    <property type="entry name" value="ARM-like"/>
</dbReference>
<protein>
    <submittedName>
        <fullName evidence="3">Cse1-domain-containing protein</fullName>
    </submittedName>
</protein>
<proteinExistence type="predicted"/>
<accession>A0A166BH74</accession>
<name>A0A166BH74_9AGAM</name>
<dbReference type="EMBL" id="KV417644">
    <property type="protein sequence ID" value="KZP12643.1"/>
    <property type="molecule type" value="Genomic_DNA"/>
</dbReference>
<gene>
    <name evidence="3" type="ORF">FIBSPDRAFT_961222</name>
</gene>
<evidence type="ECO:0000313" key="3">
    <source>
        <dbReference type="EMBL" id="KZP12643.1"/>
    </source>
</evidence>
<evidence type="ECO:0000259" key="2">
    <source>
        <dbReference type="Pfam" id="PF08506"/>
    </source>
</evidence>
<keyword evidence="1" id="KW-1133">Transmembrane helix</keyword>
<dbReference type="OrthoDB" id="3266000at2759"/>
<organism evidence="3 4">
    <name type="scientific">Athelia psychrophila</name>
    <dbReference type="NCBI Taxonomy" id="1759441"/>
    <lineage>
        <taxon>Eukaryota</taxon>
        <taxon>Fungi</taxon>
        <taxon>Dikarya</taxon>
        <taxon>Basidiomycota</taxon>
        <taxon>Agaricomycotina</taxon>
        <taxon>Agaricomycetes</taxon>
        <taxon>Agaricomycetidae</taxon>
        <taxon>Atheliales</taxon>
        <taxon>Atheliaceae</taxon>
        <taxon>Athelia</taxon>
    </lineage>
</organism>
<keyword evidence="4" id="KW-1185">Reference proteome</keyword>
<feature type="domain" description="Exportin-2 central" evidence="2">
    <location>
        <begin position="134"/>
        <end position="211"/>
    </location>
</feature>
<evidence type="ECO:0000313" key="4">
    <source>
        <dbReference type="Proteomes" id="UP000076532"/>
    </source>
</evidence>
<dbReference type="Gene3D" id="1.25.10.10">
    <property type="entry name" value="Leucine-rich Repeat Variant"/>
    <property type="match status" value="1"/>
</dbReference>
<dbReference type="GO" id="GO:0006886">
    <property type="term" value="P:intracellular protein transport"/>
    <property type="evidence" value="ECO:0007669"/>
    <property type="project" value="InterPro"/>
</dbReference>
<keyword evidence="1" id="KW-0472">Membrane</keyword>
<sequence length="289" mass="31967">MTLLLETYYDFMWQELPPAIEDAHEEFWRAREGGVMSVCKTRVLEIVEIVSQTLRFTSTATRSGYYNDIFGLEETIEGLALVVSGYEAEVTEIVGKCFREGLTTYHGAKGRVGTEGEGQCGVSADGGRYAQRDDTHGVTSTNSLVDIAEFFLDHAFEDLQAEAGTVEPVLQVDAIGYLYNFRSQLTKYQLLSMLPLLVRHLGLANNVCYIYDQPGALHQEAPVSAIHDQWSLFGKRAEEVARLGFLNATTFPLDCCAVVYFVPVLFAGLVFASAVLLILQILPNGTVLE</sequence>